<protein>
    <submittedName>
        <fullName evidence="1">Uncharacterized protein</fullName>
    </submittedName>
</protein>
<organism evidence="1 2">
    <name type="scientific">Mucuna pruriens</name>
    <name type="common">Velvet bean</name>
    <name type="synonym">Dolichos pruriens</name>
    <dbReference type="NCBI Taxonomy" id="157652"/>
    <lineage>
        <taxon>Eukaryota</taxon>
        <taxon>Viridiplantae</taxon>
        <taxon>Streptophyta</taxon>
        <taxon>Embryophyta</taxon>
        <taxon>Tracheophyta</taxon>
        <taxon>Spermatophyta</taxon>
        <taxon>Magnoliopsida</taxon>
        <taxon>eudicotyledons</taxon>
        <taxon>Gunneridae</taxon>
        <taxon>Pentapetalae</taxon>
        <taxon>rosids</taxon>
        <taxon>fabids</taxon>
        <taxon>Fabales</taxon>
        <taxon>Fabaceae</taxon>
        <taxon>Papilionoideae</taxon>
        <taxon>50 kb inversion clade</taxon>
        <taxon>NPAAA clade</taxon>
        <taxon>indigoferoid/millettioid clade</taxon>
        <taxon>Phaseoleae</taxon>
        <taxon>Mucuna</taxon>
    </lineage>
</organism>
<sequence length="81" mass="9595">MKHDFGMADLGKTRSNEIFLNQKKYCKDLVCTNSHVFHYHLTYHNCYNLLCMSSGLVIDVRKSKLDSRDDKHYLMRLIILN</sequence>
<keyword evidence="2" id="KW-1185">Reference proteome</keyword>
<reference evidence="1" key="1">
    <citation type="submission" date="2018-05" db="EMBL/GenBank/DDBJ databases">
        <title>Draft genome of Mucuna pruriens seed.</title>
        <authorList>
            <person name="Nnadi N.E."/>
            <person name="Vos R."/>
            <person name="Hasami M.H."/>
            <person name="Devisetty U.K."/>
            <person name="Aguiy J.C."/>
        </authorList>
    </citation>
    <scope>NUCLEOTIDE SEQUENCE [LARGE SCALE GENOMIC DNA]</scope>
    <source>
        <strain evidence="1">JCA_2017</strain>
    </source>
</reference>
<evidence type="ECO:0000313" key="2">
    <source>
        <dbReference type="Proteomes" id="UP000257109"/>
    </source>
</evidence>
<accession>A0A371HIZ0</accession>
<proteinExistence type="predicted"/>
<dbReference type="EMBL" id="QJKJ01002464">
    <property type="protein sequence ID" value="RDY02765.1"/>
    <property type="molecule type" value="Genomic_DNA"/>
</dbReference>
<gene>
    <name evidence="1" type="ORF">CR513_13739</name>
</gene>
<dbReference type="AlphaFoldDB" id="A0A371HIZ0"/>
<dbReference type="Proteomes" id="UP000257109">
    <property type="component" value="Unassembled WGS sequence"/>
</dbReference>
<comment type="caution">
    <text evidence="1">The sequence shown here is derived from an EMBL/GenBank/DDBJ whole genome shotgun (WGS) entry which is preliminary data.</text>
</comment>
<feature type="non-terminal residue" evidence="1">
    <location>
        <position position="1"/>
    </location>
</feature>
<name>A0A371HIZ0_MUCPR</name>
<evidence type="ECO:0000313" key="1">
    <source>
        <dbReference type="EMBL" id="RDY02765.1"/>
    </source>
</evidence>